<reference evidence="4 5" key="1">
    <citation type="submission" date="2014-07" db="EMBL/GenBank/DDBJ databases">
        <title>Methanogenic archaea and the global carbon cycle.</title>
        <authorList>
            <person name="Henriksen J.R."/>
            <person name="Luke J."/>
            <person name="Reinhart S."/>
            <person name="Benedict M.N."/>
            <person name="Youngblut N.D."/>
            <person name="Metcalf M.E."/>
            <person name="Whitaker R.J."/>
            <person name="Metcalf W.W."/>
        </authorList>
    </citation>
    <scope>NUCLEOTIDE SEQUENCE [LARGE SCALE GENOMIC DNA]</scope>
    <source>
        <strain evidence="4 5">T4/M</strain>
    </source>
</reference>
<dbReference type="InterPro" id="IPR008969">
    <property type="entry name" value="CarboxyPept-like_regulatory"/>
</dbReference>
<feature type="compositionally biased region" description="Basic and acidic residues" evidence="1">
    <location>
        <begin position="264"/>
        <end position="309"/>
    </location>
</feature>
<feature type="region of interest" description="Disordered" evidence="1">
    <location>
        <begin position="121"/>
        <end position="149"/>
    </location>
</feature>
<evidence type="ECO:0000256" key="2">
    <source>
        <dbReference type="SAM" id="Phobius"/>
    </source>
</evidence>
<accession>A0A0E3P5T1</accession>
<feature type="transmembrane region" description="Helical" evidence="2">
    <location>
        <begin position="163"/>
        <end position="182"/>
    </location>
</feature>
<feature type="compositionally biased region" description="Basic and acidic residues" evidence="1">
    <location>
        <begin position="189"/>
        <end position="199"/>
    </location>
</feature>
<organism evidence="4 5">
    <name type="scientific">Methanosarcina siciliae T4/M</name>
    <dbReference type="NCBI Taxonomy" id="1434120"/>
    <lineage>
        <taxon>Archaea</taxon>
        <taxon>Methanobacteriati</taxon>
        <taxon>Methanobacteriota</taxon>
        <taxon>Stenosarchaea group</taxon>
        <taxon>Methanomicrobia</taxon>
        <taxon>Methanosarcinales</taxon>
        <taxon>Methanosarcinaceae</taxon>
        <taxon>Methanosarcina</taxon>
    </lineage>
</organism>
<sequence length="408" mass="45234">MNLKVYIICVATAVLFAVPVLADNTATIHGEVYSWDTFEPLENAVVEVNSTPSQSMVAKYGVYYFELDPGDYLIKASYYENSTLVNSGEVTVTIKGEGSYVRDLLLLPVYSTILMEGENNSSTSIPVSNNSDSDINSDDENSSDINVSFPEGTEITGSTFSTGYYLLAALALSLLLAAGYSFQKHRNVEKKEPEKEKSGKSQLEANKLKKNRLQEGKAVHETAVSEAEKLSAPESMPTFSAKLPDERVTPSIEKKIQANPSETRLPEETDFELKEKEKETESKAEPSRTEIKPAELEPEAEEGRKKASEEPSPEESPEGPEKVPEPAKLPEPEAPAVKKNLPLPADLQEIMDIIRGQGGRITQKDLRSKLRYSEGKVSLMLADLERRELIEKFKRGRGNVVIIRDEER</sequence>
<feature type="region of interest" description="Disordered" evidence="1">
    <location>
        <begin position="186"/>
        <end position="342"/>
    </location>
</feature>
<name>A0A0E3P5T1_9EURY</name>
<dbReference type="AlphaFoldDB" id="A0A0E3P5T1"/>
<dbReference type="EMBL" id="CP009506">
    <property type="protein sequence ID" value="AKB28022.1"/>
    <property type="molecule type" value="Genomic_DNA"/>
</dbReference>
<dbReference type="KEGG" id="msw:MSSIT_1303"/>
<keyword evidence="2" id="KW-0472">Membrane</keyword>
<dbReference type="GeneID" id="24860124"/>
<gene>
    <name evidence="4" type="ORF">MSSIT_1303</name>
</gene>
<dbReference type="RefSeq" id="WP_048171123.1">
    <property type="nucleotide sequence ID" value="NZ_CP009506.1"/>
</dbReference>
<dbReference type="SUPFAM" id="SSF46785">
    <property type="entry name" value="Winged helix' DNA-binding domain"/>
    <property type="match status" value="1"/>
</dbReference>
<dbReference type="InterPro" id="IPR036390">
    <property type="entry name" value="WH_DNA-bd_sf"/>
</dbReference>
<feature type="compositionally biased region" description="Basic and acidic residues" evidence="1">
    <location>
        <begin position="319"/>
        <end position="331"/>
    </location>
</feature>
<proteinExistence type="predicted"/>
<dbReference type="Proteomes" id="UP000033111">
    <property type="component" value="Chromosome"/>
</dbReference>
<evidence type="ECO:0000313" key="5">
    <source>
        <dbReference type="Proteomes" id="UP000033111"/>
    </source>
</evidence>
<dbReference type="Pfam" id="PF24034">
    <property type="entry name" value="DUF7343"/>
    <property type="match status" value="1"/>
</dbReference>
<protein>
    <recommendedName>
        <fullName evidence="3">DUF7343 domain-containing protein</fullName>
    </recommendedName>
</protein>
<feature type="compositionally biased region" description="Basic and acidic residues" evidence="1">
    <location>
        <begin position="243"/>
        <end position="256"/>
    </location>
</feature>
<dbReference type="PATRIC" id="fig|1434120.4.peg.1667"/>
<keyword evidence="2" id="KW-0812">Transmembrane</keyword>
<dbReference type="SUPFAM" id="SSF49464">
    <property type="entry name" value="Carboxypeptidase regulatory domain-like"/>
    <property type="match status" value="1"/>
</dbReference>
<dbReference type="InterPro" id="IPR055767">
    <property type="entry name" value="DUF7343"/>
</dbReference>
<keyword evidence="2" id="KW-1133">Transmembrane helix</keyword>
<evidence type="ECO:0000313" key="4">
    <source>
        <dbReference type="EMBL" id="AKB28022.1"/>
    </source>
</evidence>
<dbReference type="HOGENOM" id="CLU_062160_0_0_2"/>
<evidence type="ECO:0000259" key="3">
    <source>
        <dbReference type="Pfam" id="PF24034"/>
    </source>
</evidence>
<dbReference type="OrthoDB" id="147932at2157"/>
<evidence type="ECO:0000256" key="1">
    <source>
        <dbReference type="SAM" id="MobiDB-lite"/>
    </source>
</evidence>
<keyword evidence="5" id="KW-1185">Reference proteome</keyword>
<dbReference type="Gene3D" id="2.60.40.1120">
    <property type="entry name" value="Carboxypeptidase-like, regulatory domain"/>
    <property type="match status" value="1"/>
</dbReference>
<feature type="domain" description="DUF7343" evidence="3">
    <location>
        <begin position="345"/>
        <end position="402"/>
    </location>
</feature>